<dbReference type="OrthoDB" id="1689420at2759"/>
<dbReference type="InterPro" id="IPR005162">
    <property type="entry name" value="Retrotrans_gag_dom"/>
</dbReference>
<keyword evidence="4" id="KW-1185">Reference proteome</keyword>
<evidence type="ECO:0000313" key="4">
    <source>
        <dbReference type="Proteomes" id="UP000257109"/>
    </source>
</evidence>
<evidence type="ECO:0000256" key="1">
    <source>
        <dbReference type="SAM" id="Phobius"/>
    </source>
</evidence>
<keyword evidence="1" id="KW-0812">Transmembrane</keyword>
<proteinExistence type="predicted"/>
<accession>A0A371G387</accession>
<dbReference type="Pfam" id="PF03732">
    <property type="entry name" value="Retrotrans_gag"/>
    <property type="match status" value="1"/>
</dbReference>
<sequence>MKAFSFSLDGVVKDWLYLQLVMCNTWGDMKWLFLKKFFQMSRIKKICGTRKHSRETLHEYWEWFNKLCATCLHHQISEQLLLQYFYEGLLMMDQNMVDVASGGVMIA</sequence>
<keyword evidence="1" id="KW-0472">Membrane</keyword>
<dbReference type="Proteomes" id="UP000257109">
    <property type="component" value="Unassembled WGS sequence"/>
</dbReference>
<name>A0A371G387_MUCPR</name>
<dbReference type="PANTHER" id="PTHR33223">
    <property type="entry name" value="CCHC-TYPE DOMAIN-CONTAINING PROTEIN"/>
    <property type="match status" value="1"/>
</dbReference>
<evidence type="ECO:0000313" key="3">
    <source>
        <dbReference type="EMBL" id="RDX84961.1"/>
    </source>
</evidence>
<dbReference type="AlphaFoldDB" id="A0A371G387"/>
<comment type="caution">
    <text evidence="3">The sequence shown here is derived from an EMBL/GenBank/DDBJ whole genome shotgun (WGS) entry which is preliminary data.</text>
</comment>
<gene>
    <name evidence="3" type="ORF">CR513_33923</name>
</gene>
<organism evidence="3 4">
    <name type="scientific">Mucuna pruriens</name>
    <name type="common">Velvet bean</name>
    <name type="synonym">Dolichos pruriens</name>
    <dbReference type="NCBI Taxonomy" id="157652"/>
    <lineage>
        <taxon>Eukaryota</taxon>
        <taxon>Viridiplantae</taxon>
        <taxon>Streptophyta</taxon>
        <taxon>Embryophyta</taxon>
        <taxon>Tracheophyta</taxon>
        <taxon>Spermatophyta</taxon>
        <taxon>Magnoliopsida</taxon>
        <taxon>eudicotyledons</taxon>
        <taxon>Gunneridae</taxon>
        <taxon>Pentapetalae</taxon>
        <taxon>rosids</taxon>
        <taxon>fabids</taxon>
        <taxon>Fabales</taxon>
        <taxon>Fabaceae</taxon>
        <taxon>Papilionoideae</taxon>
        <taxon>50 kb inversion clade</taxon>
        <taxon>NPAAA clade</taxon>
        <taxon>indigoferoid/millettioid clade</taxon>
        <taxon>Phaseoleae</taxon>
        <taxon>Mucuna</taxon>
    </lineage>
</organism>
<reference evidence="3" key="1">
    <citation type="submission" date="2018-05" db="EMBL/GenBank/DDBJ databases">
        <title>Draft genome of Mucuna pruriens seed.</title>
        <authorList>
            <person name="Nnadi N.E."/>
            <person name="Vos R."/>
            <person name="Hasami M.H."/>
            <person name="Devisetty U.K."/>
            <person name="Aguiy J.C."/>
        </authorList>
    </citation>
    <scope>NUCLEOTIDE SEQUENCE [LARGE SCALE GENOMIC DNA]</scope>
    <source>
        <strain evidence="3">JCA_2017</strain>
    </source>
</reference>
<dbReference type="PANTHER" id="PTHR33223:SF3">
    <property type="match status" value="1"/>
</dbReference>
<evidence type="ECO:0000259" key="2">
    <source>
        <dbReference type="Pfam" id="PF03732"/>
    </source>
</evidence>
<protein>
    <recommendedName>
        <fullName evidence="2">Retrotransposon gag domain-containing protein</fullName>
    </recommendedName>
</protein>
<keyword evidence="1" id="KW-1133">Transmembrane helix</keyword>
<dbReference type="EMBL" id="QJKJ01006903">
    <property type="protein sequence ID" value="RDX84961.1"/>
    <property type="molecule type" value="Genomic_DNA"/>
</dbReference>
<feature type="transmembrane region" description="Helical" evidence="1">
    <location>
        <begin position="15"/>
        <end position="34"/>
    </location>
</feature>
<feature type="domain" description="Retrotransposon gag" evidence="2">
    <location>
        <begin position="4"/>
        <end position="89"/>
    </location>
</feature>
<feature type="non-terminal residue" evidence="3">
    <location>
        <position position="1"/>
    </location>
</feature>